<dbReference type="InterPro" id="IPR038765">
    <property type="entry name" value="Papain-like_cys_pep_sf"/>
</dbReference>
<dbReference type="Gene3D" id="3.40.395.10">
    <property type="entry name" value="Adenoviral Proteinase, Chain A"/>
    <property type="match status" value="1"/>
</dbReference>
<evidence type="ECO:0000256" key="1">
    <source>
        <dbReference type="SAM" id="MobiDB-lite"/>
    </source>
</evidence>
<evidence type="ECO:0000313" key="2">
    <source>
        <dbReference type="EMBL" id="KAJ7624609.1"/>
    </source>
</evidence>
<feature type="compositionally biased region" description="Polar residues" evidence="1">
    <location>
        <begin position="257"/>
        <end position="268"/>
    </location>
</feature>
<proteinExistence type="predicted"/>
<dbReference type="SUPFAM" id="SSF54001">
    <property type="entry name" value="Cysteine proteinases"/>
    <property type="match status" value="1"/>
</dbReference>
<dbReference type="EMBL" id="JARKIF010000013">
    <property type="protein sequence ID" value="KAJ7624609.1"/>
    <property type="molecule type" value="Genomic_DNA"/>
</dbReference>
<feature type="region of interest" description="Disordered" evidence="1">
    <location>
        <begin position="254"/>
        <end position="328"/>
    </location>
</feature>
<dbReference type="AlphaFoldDB" id="A0AAD7FKP5"/>
<reference evidence="2" key="1">
    <citation type="submission" date="2023-03" db="EMBL/GenBank/DDBJ databases">
        <title>Massive genome expansion in bonnet fungi (Mycena s.s.) driven by repeated elements and novel gene families across ecological guilds.</title>
        <authorList>
            <consortium name="Lawrence Berkeley National Laboratory"/>
            <person name="Harder C.B."/>
            <person name="Miyauchi S."/>
            <person name="Viragh M."/>
            <person name="Kuo A."/>
            <person name="Thoen E."/>
            <person name="Andreopoulos B."/>
            <person name="Lu D."/>
            <person name="Skrede I."/>
            <person name="Drula E."/>
            <person name="Henrissat B."/>
            <person name="Morin E."/>
            <person name="Kohler A."/>
            <person name="Barry K."/>
            <person name="LaButti K."/>
            <person name="Morin E."/>
            <person name="Salamov A."/>
            <person name="Lipzen A."/>
            <person name="Mereny Z."/>
            <person name="Hegedus B."/>
            <person name="Baldrian P."/>
            <person name="Stursova M."/>
            <person name="Weitz H."/>
            <person name="Taylor A."/>
            <person name="Grigoriev I.V."/>
            <person name="Nagy L.G."/>
            <person name="Martin F."/>
            <person name="Kauserud H."/>
        </authorList>
    </citation>
    <scope>NUCLEOTIDE SEQUENCE</scope>
    <source>
        <strain evidence="2">9284</strain>
    </source>
</reference>
<feature type="compositionally biased region" description="Basic and acidic residues" evidence="1">
    <location>
        <begin position="313"/>
        <end position="328"/>
    </location>
</feature>
<feature type="compositionally biased region" description="Basic and acidic residues" evidence="1">
    <location>
        <begin position="270"/>
        <end position="283"/>
    </location>
</feature>
<organism evidence="2 3">
    <name type="scientific">Roridomyces roridus</name>
    <dbReference type="NCBI Taxonomy" id="1738132"/>
    <lineage>
        <taxon>Eukaryota</taxon>
        <taxon>Fungi</taxon>
        <taxon>Dikarya</taxon>
        <taxon>Basidiomycota</taxon>
        <taxon>Agaricomycotina</taxon>
        <taxon>Agaricomycetes</taxon>
        <taxon>Agaricomycetidae</taxon>
        <taxon>Agaricales</taxon>
        <taxon>Marasmiineae</taxon>
        <taxon>Mycenaceae</taxon>
        <taxon>Roridomyces</taxon>
    </lineage>
</organism>
<evidence type="ECO:0000313" key="3">
    <source>
        <dbReference type="Proteomes" id="UP001221142"/>
    </source>
</evidence>
<accession>A0AAD7FKP5</accession>
<protein>
    <recommendedName>
        <fullName evidence="4">Ubiquitin-like protease family profile domain-containing protein</fullName>
    </recommendedName>
</protein>
<evidence type="ECO:0008006" key="4">
    <source>
        <dbReference type="Google" id="ProtNLM"/>
    </source>
</evidence>
<keyword evidence="3" id="KW-1185">Reference proteome</keyword>
<sequence length="542" mass="61614">MTSRYDGLYATLRKTPHGIRSKQLAADDIQPLRDQVRQRVSATLMNVFCALFQFAHETHNMAIFSSWLHLLACGSEQSGGPNGDCDQHIDHACDGHRDRLIATKLWLFPLCGGTPLHWVLGWIDTVAHQLYLFDSCPKLGSKEWALPALVTAGQRVYEGLGDPQKDMAFWTLTEHSPPDGHCQTDAWSCAFFVFQAIRIVATGADLSTVTADNIDETRLQVLSLLVHHVQVLADFQLPVINRAITGAGVATRASSKRALQQHSGNAPQQPEKKRRIENDREPSPDCSDGDASNRQPSPDKSDESGWEDPEYSAEPRTRRYPKTNEKRTGKLLERQLNLLKEQTVERVGEIELIETAIERGLDQPHDPVYRVKMKEMIFRQRPIVERVLRQQYGFEANPDRAILGEFYAAEREAKERRAQIVDALTAKLLQLRKDGILPANEDAPHQQHPRRTFSKSPLGPVCRGCWQNLGDRKRRLEHEHSCQPAKDNEARRKSVIDRVLQPSPTPNKCRECRMDFSYDTSRDHRACKFHEKFCVPYGKGKR</sequence>
<comment type="caution">
    <text evidence="2">The sequence shown here is derived from an EMBL/GenBank/DDBJ whole genome shotgun (WGS) entry which is preliminary data.</text>
</comment>
<name>A0AAD7FKP5_9AGAR</name>
<dbReference type="Proteomes" id="UP001221142">
    <property type="component" value="Unassembled WGS sequence"/>
</dbReference>
<gene>
    <name evidence="2" type="ORF">FB45DRAFT_1060865</name>
</gene>